<accession>A0A0F9S0G6</accession>
<organism evidence="1">
    <name type="scientific">marine sediment metagenome</name>
    <dbReference type="NCBI Taxonomy" id="412755"/>
    <lineage>
        <taxon>unclassified sequences</taxon>
        <taxon>metagenomes</taxon>
        <taxon>ecological metagenomes</taxon>
    </lineage>
</organism>
<comment type="caution">
    <text evidence="1">The sequence shown here is derived from an EMBL/GenBank/DDBJ whole genome shotgun (WGS) entry which is preliminary data.</text>
</comment>
<dbReference type="AlphaFoldDB" id="A0A0F9S0G6"/>
<reference evidence="1" key="1">
    <citation type="journal article" date="2015" name="Nature">
        <title>Complex archaea that bridge the gap between prokaryotes and eukaryotes.</title>
        <authorList>
            <person name="Spang A."/>
            <person name="Saw J.H."/>
            <person name="Jorgensen S.L."/>
            <person name="Zaremba-Niedzwiedzka K."/>
            <person name="Martijn J."/>
            <person name="Lind A.E."/>
            <person name="van Eijk R."/>
            <person name="Schleper C."/>
            <person name="Guy L."/>
            <person name="Ettema T.J."/>
        </authorList>
    </citation>
    <scope>NUCLEOTIDE SEQUENCE</scope>
</reference>
<dbReference type="EMBL" id="LAZR01003027">
    <property type="protein sequence ID" value="KKN22823.1"/>
    <property type="molecule type" value="Genomic_DNA"/>
</dbReference>
<proteinExistence type="predicted"/>
<name>A0A0F9S0G6_9ZZZZ</name>
<evidence type="ECO:0000313" key="1">
    <source>
        <dbReference type="EMBL" id="KKN22823.1"/>
    </source>
</evidence>
<gene>
    <name evidence="1" type="ORF">LCGC14_0911180</name>
</gene>
<sequence>MFRINKYITLDLQNGKTVILLGGIKFLLCKGVFVNINSNIVKQGHNTIDEIIDDESKLAFVPLDPEEEFWVHCSNLQAWEENNYDSTMLHSNIAFPLLEELVGLGDPLAKRVFKDEVVRRLFMDYTPTIVYLLKHEYLSLFTDEELELIMLEVKKKNYICDKGVLDMLFINDDFDEDPPIDRLNLRTMIFFIEHPHLNLFELLIKYADSYFSRYHHWIIKFLDHLYKSCPELFEDKINLFLKKGYSLLPPRRIGKKESGMNLFDFSKMNKFTIVLYTRYLRDMKFN</sequence>
<protein>
    <submittedName>
        <fullName evidence="1">Uncharacterized protein</fullName>
    </submittedName>
</protein>